<dbReference type="PANTHER" id="PTHR32343:SF10">
    <property type="entry name" value="RNA-BINDING REGION RNP-1 DOMAIN-CONTAINING PROTEIN"/>
    <property type="match status" value="1"/>
</dbReference>
<dbReference type="Proteomes" id="UP001345013">
    <property type="component" value="Unassembled WGS sequence"/>
</dbReference>
<dbReference type="EMBL" id="JAVRRG010000026">
    <property type="protein sequence ID" value="KAK5095741.1"/>
    <property type="molecule type" value="Genomic_DNA"/>
</dbReference>
<proteinExistence type="predicted"/>
<evidence type="ECO:0000313" key="4">
    <source>
        <dbReference type="Proteomes" id="UP001345013"/>
    </source>
</evidence>
<dbReference type="PANTHER" id="PTHR32343">
    <property type="entry name" value="SERINE/ARGININE-RICH SPLICING FACTOR"/>
    <property type="match status" value="1"/>
</dbReference>
<gene>
    <name evidence="3" type="primary">vip1</name>
    <name evidence="3" type="ORF">LTR24_002958</name>
</gene>
<dbReference type="Pfam" id="PF00076">
    <property type="entry name" value="RRM_1"/>
    <property type="match status" value="1"/>
</dbReference>
<dbReference type="InterPro" id="IPR012677">
    <property type="entry name" value="Nucleotide-bd_a/b_plait_sf"/>
</dbReference>
<dbReference type="PROSITE" id="PS50102">
    <property type="entry name" value="RRM"/>
    <property type="match status" value="1"/>
</dbReference>
<evidence type="ECO:0000259" key="2">
    <source>
        <dbReference type="PROSITE" id="PS50102"/>
    </source>
</evidence>
<dbReference type="InterPro" id="IPR000504">
    <property type="entry name" value="RRM_dom"/>
</dbReference>
<dbReference type="InterPro" id="IPR035979">
    <property type="entry name" value="RBD_domain_sf"/>
</dbReference>
<dbReference type="SMART" id="SM00360">
    <property type="entry name" value="RRM"/>
    <property type="match status" value="1"/>
</dbReference>
<sequence>MSTTVHVQGISHETNEKEVKDFFSFCGKITNLSITPVSSDADAQKSATVTFEKETAAKTALLLDNTQLGKSQVHVTTASSIDQVATQAGSATTSAAQAAEDHIPQEDKPRSRIVAEYLAHGYTLSDNVIQKAIAVDQKQGISHRFTSALQNFDSKYKVTDKSKEMDSKYQVSNKAMNAWGGLNSYFERAMETPTGQRVRDYYVQGAKQVADVHSEARRLADLKKGTQEPHPVAGESGKTACSCGGAEGVCGCAPGQCACANCGKSDNPSKSVNPPQEVKGTQKTVCTCGGKDGVCGCEPGKCACASCGKASHESVTEVKEAAQASGQTLPKETFGATA</sequence>
<reference evidence="3 4" key="1">
    <citation type="submission" date="2023-08" db="EMBL/GenBank/DDBJ databases">
        <title>Black Yeasts Isolated from many extreme environments.</title>
        <authorList>
            <person name="Coleine C."/>
            <person name="Stajich J.E."/>
            <person name="Selbmann L."/>
        </authorList>
    </citation>
    <scope>NUCLEOTIDE SEQUENCE [LARGE SCALE GENOMIC DNA]</scope>
    <source>
        <strain evidence="3 4">CCFEE 5885</strain>
    </source>
</reference>
<name>A0ABR0KGG0_9EURO</name>
<accession>A0ABR0KGG0</accession>
<protein>
    <submittedName>
        <fullName evidence="3">Protein vip1</fullName>
    </submittedName>
</protein>
<feature type="domain" description="RRM" evidence="2">
    <location>
        <begin position="3"/>
        <end position="80"/>
    </location>
</feature>
<evidence type="ECO:0000256" key="1">
    <source>
        <dbReference type="PROSITE-ProRule" id="PRU00176"/>
    </source>
</evidence>
<organism evidence="3 4">
    <name type="scientific">Lithohypha guttulata</name>
    <dbReference type="NCBI Taxonomy" id="1690604"/>
    <lineage>
        <taxon>Eukaryota</taxon>
        <taxon>Fungi</taxon>
        <taxon>Dikarya</taxon>
        <taxon>Ascomycota</taxon>
        <taxon>Pezizomycotina</taxon>
        <taxon>Eurotiomycetes</taxon>
        <taxon>Chaetothyriomycetidae</taxon>
        <taxon>Chaetothyriales</taxon>
        <taxon>Trichomeriaceae</taxon>
        <taxon>Lithohypha</taxon>
    </lineage>
</organism>
<comment type="caution">
    <text evidence="3">The sequence shown here is derived from an EMBL/GenBank/DDBJ whole genome shotgun (WGS) entry which is preliminary data.</text>
</comment>
<keyword evidence="1" id="KW-0694">RNA-binding</keyword>
<dbReference type="Gene3D" id="3.30.70.330">
    <property type="match status" value="1"/>
</dbReference>
<dbReference type="SUPFAM" id="SSF54928">
    <property type="entry name" value="RNA-binding domain, RBD"/>
    <property type="match status" value="1"/>
</dbReference>
<evidence type="ECO:0000313" key="3">
    <source>
        <dbReference type="EMBL" id="KAK5095741.1"/>
    </source>
</evidence>
<keyword evidence="4" id="KW-1185">Reference proteome</keyword>